<keyword evidence="3" id="KW-1185">Reference proteome</keyword>
<organism evidence="2 3">
    <name type="scientific">Geomonas silvestris</name>
    <dbReference type="NCBI Taxonomy" id="2740184"/>
    <lineage>
        <taxon>Bacteria</taxon>
        <taxon>Pseudomonadati</taxon>
        <taxon>Thermodesulfobacteriota</taxon>
        <taxon>Desulfuromonadia</taxon>
        <taxon>Geobacterales</taxon>
        <taxon>Geobacteraceae</taxon>
        <taxon>Geomonas</taxon>
    </lineage>
</organism>
<evidence type="ECO:0000313" key="3">
    <source>
        <dbReference type="Proteomes" id="UP000556026"/>
    </source>
</evidence>
<protein>
    <submittedName>
        <fullName evidence="2">Uncharacterized protein</fullName>
    </submittedName>
</protein>
<evidence type="ECO:0000256" key="1">
    <source>
        <dbReference type="SAM" id="MobiDB-lite"/>
    </source>
</evidence>
<feature type="region of interest" description="Disordered" evidence="1">
    <location>
        <begin position="49"/>
        <end position="72"/>
    </location>
</feature>
<reference evidence="3" key="1">
    <citation type="submission" date="2020-06" db="EMBL/GenBank/DDBJ databases">
        <title>Draft genomic sequence of Geomonas sp. Red330.</title>
        <authorList>
            <person name="Itoh H."/>
            <person name="Zhenxing X."/>
            <person name="Ushijima N."/>
            <person name="Masuda Y."/>
            <person name="Shiratori Y."/>
            <person name="Senoo K."/>
        </authorList>
    </citation>
    <scope>NUCLEOTIDE SEQUENCE [LARGE SCALE GENOMIC DNA]</scope>
    <source>
        <strain evidence="3">Red330</strain>
    </source>
</reference>
<dbReference type="Proteomes" id="UP000556026">
    <property type="component" value="Unassembled WGS sequence"/>
</dbReference>
<dbReference type="InterPro" id="IPR054686">
    <property type="entry name" value="GSU3473-like"/>
</dbReference>
<sequence length="72" mass="8232">MLVQVNWTNSRYDYVKDFMLDSLIEAGVVARFLRSSGWVTVGVDPIRTSSQNNSYDGVERRTVHRAQQAGWP</sequence>
<gene>
    <name evidence="2" type="ORF">GMST_01130</name>
</gene>
<dbReference type="RefSeq" id="WP_183352640.1">
    <property type="nucleotide sequence ID" value="NZ_BLXX01000001.1"/>
</dbReference>
<accession>A0A6V8MCS4</accession>
<name>A0A6V8MCS4_9BACT</name>
<comment type="caution">
    <text evidence="2">The sequence shown here is derived from an EMBL/GenBank/DDBJ whole genome shotgun (WGS) entry which is preliminary data.</text>
</comment>
<dbReference type="AlphaFoldDB" id="A0A6V8MCS4"/>
<dbReference type="EMBL" id="BLXX01000001">
    <property type="protein sequence ID" value="GFO57788.1"/>
    <property type="molecule type" value="Genomic_DNA"/>
</dbReference>
<evidence type="ECO:0000313" key="2">
    <source>
        <dbReference type="EMBL" id="GFO57788.1"/>
    </source>
</evidence>
<proteinExistence type="predicted"/>
<dbReference type="NCBIfam" id="NF045719">
    <property type="entry name" value="GSU3473_fam"/>
    <property type="match status" value="1"/>
</dbReference>